<dbReference type="GeneID" id="84233766"/>
<name>A0AA51YM09_9EURY</name>
<reference evidence="1 2" key="1">
    <citation type="submission" date="2023-08" db="EMBL/GenBank/DDBJ databases">
        <title>Methanolobus mangrovi sp. nov. and Methanolobus sediminis sp. nov, two novel methylotrophic methanogens isolated from mangrove sediments in China.</title>
        <authorList>
            <person name="Zhou J."/>
        </authorList>
    </citation>
    <scope>NUCLEOTIDE SEQUENCE [LARGE SCALE GENOMIC DNA]</scope>
    <source>
        <strain evidence="1 2">FTZ6</strain>
    </source>
</reference>
<dbReference type="PANTHER" id="PTHR38009">
    <property type="entry name" value="CONSERVED HYPOTHETICAL PHAGE TAIL PROTEIN"/>
    <property type="match status" value="1"/>
</dbReference>
<dbReference type="KEGG" id="mseb:RE474_13575"/>
<dbReference type="InterPro" id="IPR010667">
    <property type="entry name" value="Phage_T4_Gp19"/>
</dbReference>
<evidence type="ECO:0000313" key="2">
    <source>
        <dbReference type="Proteomes" id="UP001182908"/>
    </source>
</evidence>
<protein>
    <submittedName>
        <fullName evidence="1">Phage tail protein</fullName>
    </submittedName>
</protein>
<sequence length="145" mass="16452">MPERKDPYRNSRFLLEIDGIIQAGFSEVTIPDIATDSIEYREGNEDTTVRKLPGLTKYGNLTLKWGITDSTELFEWRKQVIQGKTAEARKNIAVLLLDEGGNPAARWEFREAWPVKYNAPDLNAMGNDVAIETIEIAHEGMDRVQ</sequence>
<dbReference type="InterPro" id="IPR011747">
    <property type="entry name" value="CHP02241"/>
</dbReference>
<dbReference type="Pfam" id="PF06841">
    <property type="entry name" value="Phage_T4_gp19"/>
    <property type="match status" value="1"/>
</dbReference>
<gene>
    <name evidence="1" type="ORF">RE474_13575</name>
</gene>
<organism evidence="1 2">
    <name type="scientific">Methanolobus sediminis</name>
    <dbReference type="NCBI Taxonomy" id="3072978"/>
    <lineage>
        <taxon>Archaea</taxon>
        <taxon>Methanobacteriati</taxon>
        <taxon>Methanobacteriota</taxon>
        <taxon>Stenosarchaea group</taxon>
        <taxon>Methanomicrobia</taxon>
        <taxon>Methanosarcinales</taxon>
        <taxon>Methanosarcinaceae</taxon>
        <taxon>Methanolobus</taxon>
    </lineage>
</organism>
<dbReference type="AlphaFoldDB" id="A0AA51YM09"/>
<dbReference type="NCBIfam" id="TIGR02241">
    <property type="entry name" value="conserved hypothetical phage tail region protein"/>
    <property type="match status" value="1"/>
</dbReference>
<keyword evidence="2" id="KW-1185">Reference proteome</keyword>
<dbReference type="GO" id="GO:0005198">
    <property type="term" value="F:structural molecule activity"/>
    <property type="evidence" value="ECO:0007669"/>
    <property type="project" value="InterPro"/>
</dbReference>
<dbReference type="RefSeq" id="WP_309310901.1">
    <property type="nucleotide sequence ID" value="NZ_CP133592.1"/>
</dbReference>
<accession>A0AA51YM09</accession>
<proteinExistence type="predicted"/>
<dbReference type="PANTHER" id="PTHR38009:SF1">
    <property type="entry name" value="CONSERVED HYPOTHETICAL PHAGE TAIL PROTEIN"/>
    <property type="match status" value="1"/>
</dbReference>
<dbReference type="Proteomes" id="UP001182908">
    <property type="component" value="Chromosome"/>
</dbReference>
<dbReference type="EMBL" id="CP133592">
    <property type="protein sequence ID" value="WMW25093.1"/>
    <property type="molecule type" value="Genomic_DNA"/>
</dbReference>
<evidence type="ECO:0000313" key="1">
    <source>
        <dbReference type="EMBL" id="WMW25093.1"/>
    </source>
</evidence>